<evidence type="ECO:0000313" key="5">
    <source>
        <dbReference type="Proteomes" id="UP001279734"/>
    </source>
</evidence>
<keyword evidence="3" id="KW-0833">Ubl conjugation pathway</keyword>
<dbReference type="InterPro" id="IPR051348">
    <property type="entry name" value="U-box_ubiquitin_ligases"/>
</dbReference>
<accession>A0AAD3XKS9</accession>
<dbReference type="PANTHER" id="PTHR45647">
    <property type="entry name" value="OS02G0152300 PROTEIN"/>
    <property type="match status" value="1"/>
</dbReference>
<dbReference type="PANTHER" id="PTHR45647:SF132">
    <property type="entry name" value="KINASE WITH ADENINE NUCLEOTIDE ALPHA HYDROLASES-LIKE DOMAIN-CONTAINING PROTEIN"/>
    <property type="match status" value="1"/>
</dbReference>
<dbReference type="Proteomes" id="UP001279734">
    <property type="component" value="Unassembled WGS sequence"/>
</dbReference>
<dbReference type="EC" id="2.3.2.27" evidence="2"/>
<comment type="caution">
    <text evidence="4">The sequence shown here is derived from an EMBL/GenBank/DDBJ whole genome shotgun (WGS) entry which is preliminary data.</text>
</comment>
<organism evidence="4 5">
    <name type="scientific">Nepenthes gracilis</name>
    <name type="common">Slender pitcher plant</name>
    <dbReference type="NCBI Taxonomy" id="150966"/>
    <lineage>
        <taxon>Eukaryota</taxon>
        <taxon>Viridiplantae</taxon>
        <taxon>Streptophyta</taxon>
        <taxon>Embryophyta</taxon>
        <taxon>Tracheophyta</taxon>
        <taxon>Spermatophyta</taxon>
        <taxon>Magnoliopsida</taxon>
        <taxon>eudicotyledons</taxon>
        <taxon>Gunneridae</taxon>
        <taxon>Pentapetalae</taxon>
        <taxon>Caryophyllales</taxon>
        <taxon>Nepenthaceae</taxon>
        <taxon>Nepenthes</taxon>
    </lineage>
</organism>
<evidence type="ECO:0000256" key="1">
    <source>
        <dbReference type="ARBA" id="ARBA00000900"/>
    </source>
</evidence>
<comment type="catalytic activity">
    <reaction evidence="1">
        <text>S-ubiquitinyl-[E2 ubiquitin-conjugating enzyme]-L-cysteine + [acceptor protein]-L-lysine = [E2 ubiquitin-conjugating enzyme]-L-cysteine + N(6)-ubiquitinyl-[acceptor protein]-L-lysine.</text>
        <dbReference type="EC" id="2.3.2.27"/>
    </reaction>
</comment>
<reference evidence="4" key="1">
    <citation type="submission" date="2023-05" db="EMBL/GenBank/DDBJ databases">
        <title>Nepenthes gracilis genome sequencing.</title>
        <authorList>
            <person name="Fukushima K."/>
        </authorList>
    </citation>
    <scope>NUCLEOTIDE SEQUENCE</scope>
    <source>
        <strain evidence="4">SING2019-196</strain>
    </source>
</reference>
<protein>
    <recommendedName>
        <fullName evidence="2">RING-type E3 ubiquitin transferase</fullName>
        <ecNumber evidence="2">2.3.2.27</ecNumber>
    </recommendedName>
</protein>
<evidence type="ECO:0000256" key="2">
    <source>
        <dbReference type="ARBA" id="ARBA00012483"/>
    </source>
</evidence>
<evidence type="ECO:0000256" key="3">
    <source>
        <dbReference type="ARBA" id="ARBA00022786"/>
    </source>
</evidence>
<evidence type="ECO:0000313" key="4">
    <source>
        <dbReference type="EMBL" id="GMH07981.1"/>
    </source>
</evidence>
<keyword evidence="5" id="KW-1185">Reference proteome</keyword>
<gene>
    <name evidence="4" type="ORF">Nepgr_009821</name>
</gene>
<proteinExistence type="predicted"/>
<dbReference type="GO" id="GO:0061630">
    <property type="term" value="F:ubiquitin protein ligase activity"/>
    <property type="evidence" value="ECO:0007669"/>
    <property type="project" value="UniProtKB-EC"/>
</dbReference>
<dbReference type="AlphaFoldDB" id="A0AAD3XKS9"/>
<name>A0AAD3XKS9_NEPGR</name>
<sequence>MYQKSGENNREERVAVAIDKDKGSQYALKWTVDHLITMGQSVTLIHVKPKSYTIPTPSNSFIFPFSSLGLQIYNTFDPGSVFGDILLFFFVFPTSCFDEEGRRRKCTSYFCCSRSSSAYGFANAVGSVVGFSDVNEAVARAYKEQLDAHAREVLLPFRCFCGRKAVSIPIFPLSPLVALFCFRRPTQG</sequence>
<dbReference type="EMBL" id="BSYO01000007">
    <property type="protein sequence ID" value="GMH07981.1"/>
    <property type="molecule type" value="Genomic_DNA"/>
</dbReference>